<keyword evidence="2" id="KW-0067">ATP-binding</keyword>
<keyword evidence="5" id="KW-1185">Reference proteome</keyword>
<protein>
    <submittedName>
        <fullName evidence="4">15726_t:CDS:1</fullName>
    </submittedName>
</protein>
<dbReference type="InterPro" id="IPR011009">
    <property type="entry name" value="Kinase-like_dom_sf"/>
</dbReference>
<comment type="subcellular location">
    <subcellularLocation>
        <location evidence="1">Membrane</location>
        <topology evidence="1">Single-pass membrane protein</topology>
    </subcellularLocation>
</comment>
<feature type="binding site" evidence="2">
    <location>
        <position position="63"/>
    </location>
    <ligand>
        <name>ATP</name>
        <dbReference type="ChEBI" id="CHEBI:30616"/>
    </ligand>
</feature>
<dbReference type="Proteomes" id="UP000789405">
    <property type="component" value="Unassembled WGS sequence"/>
</dbReference>
<sequence length="156" mass="18127">MNPPDDLIKKCANEEHIKLYERSCFKDVKLIGEGGYGRVYRAIHRNNEVIVALKSFKNNVAIKEVVKELKLHSRVDMHHNITRLYGVTENKDEKNLGSVHYMLVLEYADNDCWKHDPDGRPDIQQVLSRLQNLRNRIARDRTSTKKLLTASTLEND</sequence>
<dbReference type="PROSITE" id="PS00107">
    <property type="entry name" value="PROTEIN_KINASE_ATP"/>
    <property type="match status" value="1"/>
</dbReference>
<dbReference type="SUPFAM" id="SSF56112">
    <property type="entry name" value="Protein kinase-like (PK-like)"/>
    <property type="match status" value="1"/>
</dbReference>
<name>A0A9N9BWG3_9GLOM</name>
<dbReference type="PANTHER" id="PTHR24416">
    <property type="entry name" value="TYROSINE-PROTEIN KINASE RECEPTOR"/>
    <property type="match status" value="1"/>
</dbReference>
<dbReference type="OrthoDB" id="2396441at2759"/>
<keyword evidence="2" id="KW-0547">Nucleotide-binding</keyword>
<dbReference type="GO" id="GO:0043235">
    <property type="term" value="C:receptor complex"/>
    <property type="evidence" value="ECO:0007669"/>
    <property type="project" value="TreeGrafter"/>
</dbReference>
<dbReference type="GO" id="GO:0004714">
    <property type="term" value="F:transmembrane receptor protein tyrosine kinase activity"/>
    <property type="evidence" value="ECO:0007669"/>
    <property type="project" value="TreeGrafter"/>
</dbReference>
<dbReference type="AlphaFoldDB" id="A0A9N9BWG3"/>
<dbReference type="PROSITE" id="PS50011">
    <property type="entry name" value="PROTEIN_KINASE_DOM"/>
    <property type="match status" value="1"/>
</dbReference>
<evidence type="ECO:0000313" key="4">
    <source>
        <dbReference type="EMBL" id="CAG8582217.1"/>
    </source>
</evidence>
<evidence type="ECO:0000256" key="2">
    <source>
        <dbReference type="PROSITE-ProRule" id="PRU10141"/>
    </source>
</evidence>
<gene>
    <name evidence="4" type="ORF">DERYTH_LOCUS6747</name>
</gene>
<dbReference type="GO" id="GO:0007169">
    <property type="term" value="P:cell surface receptor protein tyrosine kinase signaling pathway"/>
    <property type="evidence" value="ECO:0007669"/>
    <property type="project" value="TreeGrafter"/>
</dbReference>
<comment type="caution">
    <text evidence="4">The sequence shown here is derived from an EMBL/GenBank/DDBJ whole genome shotgun (WGS) entry which is preliminary data.</text>
</comment>
<dbReference type="InterPro" id="IPR050122">
    <property type="entry name" value="RTK"/>
</dbReference>
<dbReference type="SMART" id="SM00220">
    <property type="entry name" value="S_TKc"/>
    <property type="match status" value="1"/>
</dbReference>
<proteinExistence type="predicted"/>
<dbReference type="InterPro" id="IPR017441">
    <property type="entry name" value="Protein_kinase_ATP_BS"/>
</dbReference>
<accession>A0A9N9BWG3</accession>
<dbReference type="InterPro" id="IPR000719">
    <property type="entry name" value="Prot_kinase_dom"/>
</dbReference>
<feature type="domain" description="Protein kinase" evidence="3">
    <location>
        <begin position="25"/>
        <end position="156"/>
    </location>
</feature>
<dbReference type="PANTHER" id="PTHR24416:SF611">
    <property type="entry name" value="TYROSINE-PROTEIN KINASE TRANSMEMBRANE RECEPTOR ROR"/>
    <property type="match status" value="1"/>
</dbReference>
<dbReference type="GO" id="GO:0005524">
    <property type="term" value="F:ATP binding"/>
    <property type="evidence" value="ECO:0007669"/>
    <property type="project" value="UniProtKB-UniRule"/>
</dbReference>
<evidence type="ECO:0000256" key="1">
    <source>
        <dbReference type="ARBA" id="ARBA00004167"/>
    </source>
</evidence>
<evidence type="ECO:0000259" key="3">
    <source>
        <dbReference type="PROSITE" id="PS50011"/>
    </source>
</evidence>
<evidence type="ECO:0000313" key="5">
    <source>
        <dbReference type="Proteomes" id="UP000789405"/>
    </source>
</evidence>
<reference evidence="4" key="1">
    <citation type="submission" date="2021-06" db="EMBL/GenBank/DDBJ databases">
        <authorList>
            <person name="Kallberg Y."/>
            <person name="Tangrot J."/>
            <person name="Rosling A."/>
        </authorList>
    </citation>
    <scope>NUCLEOTIDE SEQUENCE</scope>
    <source>
        <strain evidence="4">MA453B</strain>
    </source>
</reference>
<dbReference type="GO" id="GO:0005886">
    <property type="term" value="C:plasma membrane"/>
    <property type="evidence" value="ECO:0007669"/>
    <property type="project" value="TreeGrafter"/>
</dbReference>
<dbReference type="Gene3D" id="1.10.510.10">
    <property type="entry name" value="Transferase(Phosphotransferase) domain 1"/>
    <property type="match status" value="1"/>
</dbReference>
<dbReference type="EMBL" id="CAJVPY010003122">
    <property type="protein sequence ID" value="CAG8582217.1"/>
    <property type="molecule type" value="Genomic_DNA"/>
</dbReference>
<organism evidence="4 5">
    <name type="scientific">Dentiscutata erythropus</name>
    <dbReference type="NCBI Taxonomy" id="1348616"/>
    <lineage>
        <taxon>Eukaryota</taxon>
        <taxon>Fungi</taxon>
        <taxon>Fungi incertae sedis</taxon>
        <taxon>Mucoromycota</taxon>
        <taxon>Glomeromycotina</taxon>
        <taxon>Glomeromycetes</taxon>
        <taxon>Diversisporales</taxon>
        <taxon>Gigasporaceae</taxon>
        <taxon>Dentiscutata</taxon>
    </lineage>
</organism>
<dbReference type="Pfam" id="PF00069">
    <property type="entry name" value="Pkinase"/>
    <property type="match status" value="1"/>
</dbReference>